<proteinExistence type="predicted"/>
<dbReference type="EMBL" id="JAGMUU010000010">
    <property type="protein sequence ID" value="KAH7144429.1"/>
    <property type="molecule type" value="Genomic_DNA"/>
</dbReference>
<reference evidence="1" key="1">
    <citation type="journal article" date="2021" name="Nat. Commun.">
        <title>Genetic determinants of endophytism in the Arabidopsis root mycobiome.</title>
        <authorList>
            <person name="Mesny F."/>
            <person name="Miyauchi S."/>
            <person name="Thiergart T."/>
            <person name="Pickel B."/>
            <person name="Atanasova L."/>
            <person name="Karlsson M."/>
            <person name="Huettel B."/>
            <person name="Barry K.W."/>
            <person name="Haridas S."/>
            <person name="Chen C."/>
            <person name="Bauer D."/>
            <person name="Andreopoulos W."/>
            <person name="Pangilinan J."/>
            <person name="LaButti K."/>
            <person name="Riley R."/>
            <person name="Lipzen A."/>
            <person name="Clum A."/>
            <person name="Drula E."/>
            <person name="Henrissat B."/>
            <person name="Kohler A."/>
            <person name="Grigoriev I.V."/>
            <person name="Martin F.M."/>
            <person name="Hacquard S."/>
        </authorList>
    </citation>
    <scope>NUCLEOTIDE SEQUENCE</scope>
    <source>
        <strain evidence="1">MPI-CAGE-AT-0021</strain>
    </source>
</reference>
<gene>
    <name evidence="1" type="ORF">B0J13DRAFT_44483</name>
</gene>
<evidence type="ECO:0000313" key="2">
    <source>
        <dbReference type="Proteomes" id="UP000717696"/>
    </source>
</evidence>
<dbReference type="Proteomes" id="UP000717696">
    <property type="component" value="Unassembled WGS sequence"/>
</dbReference>
<comment type="caution">
    <text evidence="1">The sequence shown here is derived from an EMBL/GenBank/DDBJ whole genome shotgun (WGS) entry which is preliminary data.</text>
</comment>
<sequence>MPTRKLMVAMLPVWCVSPSYRTRILTRRRLLEGPFVPPCICRPAQLGQTSHAAYGHELSRRAHFRSSPCVP</sequence>
<protein>
    <submittedName>
        <fullName evidence="1">Uncharacterized protein</fullName>
    </submittedName>
</protein>
<evidence type="ECO:0000313" key="1">
    <source>
        <dbReference type="EMBL" id="KAH7144429.1"/>
    </source>
</evidence>
<accession>A0A9P9ETZ8</accession>
<dbReference type="AlphaFoldDB" id="A0A9P9ETZ8"/>
<organism evidence="1 2">
    <name type="scientific">Dactylonectria estremocensis</name>
    <dbReference type="NCBI Taxonomy" id="1079267"/>
    <lineage>
        <taxon>Eukaryota</taxon>
        <taxon>Fungi</taxon>
        <taxon>Dikarya</taxon>
        <taxon>Ascomycota</taxon>
        <taxon>Pezizomycotina</taxon>
        <taxon>Sordariomycetes</taxon>
        <taxon>Hypocreomycetidae</taxon>
        <taxon>Hypocreales</taxon>
        <taxon>Nectriaceae</taxon>
        <taxon>Dactylonectria</taxon>
    </lineage>
</organism>
<name>A0A9P9ETZ8_9HYPO</name>
<keyword evidence="2" id="KW-1185">Reference proteome</keyword>